<evidence type="ECO:0000313" key="2">
    <source>
        <dbReference type="EMBL" id="KAK3850362.1"/>
    </source>
</evidence>
<proteinExistence type="predicted"/>
<dbReference type="Proteomes" id="UP001286313">
    <property type="component" value="Unassembled WGS sequence"/>
</dbReference>
<protein>
    <submittedName>
        <fullName evidence="2">Uncharacterized protein</fullName>
    </submittedName>
</protein>
<keyword evidence="3" id="KW-1185">Reference proteome</keyword>
<sequence>MSGELCERDEWEWGERVVSEGLENGDETDEWGVG</sequence>
<name>A0AAE1EFK0_PETCI</name>
<accession>A0AAE1EFK0</accession>
<evidence type="ECO:0000256" key="1">
    <source>
        <dbReference type="SAM" id="MobiDB-lite"/>
    </source>
</evidence>
<feature type="compositionally biased region" description="Acidic residues" evidence="1">
    <location>
        <begin position="23"/>
        <end position="34"/>
    </location>
</feature>
<comment type="caution">
    <text evidence="2">The sequence shown here is derived from an EMBL/GenBank/DDBJ whole genome shotgun (WGS) entry which is preliminary data.</text>
</comment>
<organism evidence="2 3">
    <name type="scientific">Petrolisthes cinctipes</name>
    <name type="common">Flat porcelain crab</name>
    <dbReference type="NCBI Taxonomy" id="88211"/>
    <lineage>
        <taxon>Eukaryota</taxon>
        <taxon>Metazoa</taxon>
        <taxon>Ecdysozoa</taxon>
        <taxon>Arthropoda</taxon>
        <taxon>Crustacea</taxon>
        <taxon>Multicrustacea</taxon>
        <taxon>Malacostraca</taxon>
        <taxon>Eumalacostraca</taxon>
        <taxon>Eucarida</taxon>
        <taxon>Decapoda</taxon>
        <taxon>Pleocyemata</taxon>
        <taxon>Anomura</taxon>
        <taxon>Galatheoidea</taxon>
        <taxon>Porcellanidae</taxon>
        <taxon>Petrolisthes</taxon>
    </lineage>
</organism>
<gene>
    <name evidence="2" type="ORF">Pcinc_042925</name>
</gene>
<dbReference type="AlphaFoldDB" id="A0AAE1EFK0"/>
<evidence type="ECO:0000313" key="3">
    <source>
        <dbReference type="Proteomes" id="UP001286313"/>
    </source>
</evidence>
<dbReference type="EMBL" id="JAWQEG010008416">
    <property type="protein sequence ID" value="KAK3850362.1"/>
    <property type="molecule type" value="Genomic_DNA"/>
</dbReference>
<feature type="region of interest" description="Disordered" evidence="1">
    <location>
        <begin position="1"/>
        <end position="34"/>
    </location>
</feature>
<feature type="non-terminal residue" evidence="2">
    <location>
        <position position="34"/>
    </location>
</feature>
<reference evidence="2" key="1">
    <citation type="submission" date="2023-10" db="EMBL/GenBank/DDBJ databases">
        <title>Genome assemblies of two species of porcelain crab, Petrolisthes cinctipes and Petrolisthes manimaculis (Anomura: Porcellanidae).</title>
        <authorList>
            <person name="Angst P."/>
        </authorList>
    </citation>
    <scope>NUCLEOTIDE SEQUENCE</scope>
    <source>
        <strain evidence="2">PB745_01</strain>
        <tissue evidence="2">Gill</tissue>
    </source>
</reference>
<feature type="compositionally biased region" description="Basic and acidic residues" evidence="1">
    <location>
        <begin position="1"/>
        <end position="18"/>
    </location>
</feature>